<dbReference type="PANTHER" id="PTHR30555">
    <property type="entry name" value="HYDROPEROXIDASE I, BIFUNCTIONAL CATALASE-PEROXIDASE"/>
    <property type="match status" value="1"/>
</dbReference>
<keyword evidence="3" id="KW-0349">Heme</keyword>
<dbReference type="EMBL" id="QGDJ01000006">
    <property type="protein sequence ID" value="PWJ17470.1"/>
    <property type="molecule type" value="Genomic_DNA"/>
</dbReference>
<organism evidence="9 11">
    <name type="scientific">Jannaschia seohaensis</name>
    <dbReference type="NCBI Taxonomy" id="475081"/>
    <lineage>
        <taxon>Bacteria</taxon>
        <taxon>Pseudomonadati</taxon>
        <taxon>Pseudomonadota</taxon>
        <taxon>Alphaproteobacteria</taxon>
        <taxon>Rhodobacterales</taxon>
        <taxon>Roseobacteraceae</taxon>
        <taxon>Jannaschia</taxon>
    </lineage>
</organism>
<name>A0A2Y9AU83_9RHOB</name>
<reference evidence="8 10" key="3">
    <citation type="submission" date="2018-03" db="EMBL/GenBank/DDBJ databases">
        <title>Genomic Encyclopedia of Archaeal and Bacterial Type Strains, Phase II (KMG-II): from individual species to whole genera.</title>
        <authorList>
            <person name="Goeker M."/>
        </authorList>
    </citation>
    <scope>NUCLEOTIDE SEQUENCE [LARGE SCALE GENOMIC DNA]</scope>
    <source>
        <strain evidence="8 10">DSM 25227</strain>
    </source>
</reference>
<evidence type="ECO:0000256" key="6">
    <source>
        <dbReference type="ARBA" id="ARBA00023004"/>
    </source>
</evidence>
<dbReference type="InterPro" id="IPR010255">
    <property type="entry name" value="Haem_peroxidase_sf"/>
</dbReference>
<evidence type="ECO:0000313" key="9">
    <source>
        <dbReference type="EMBL" id="SSA47545.1"/>
    </source>
</evidence>
<dbReference type="RefSeq" id="WP_407066408.1">
    <property type="nucleotide sequence ID" value="NZ_QGDJ01000006.1"/>
</dbReference>
<sequence length="57" mass="5984">MGAEPEGAPIEAQGFGWKNGFETGVGPQTTTSGIVGAWAPNPTTWDMGYLDTLLNNE</sequence>
<evidence type="ECO:0000256" key="2">
    <source>
        <dbReference type="ARBA" id="ARBA00022559"/>
    </source>
</evidence>
<dbReference type="GO" id="GO:0042744">
    <property type="term" value="P:hydrogen peroxide catabolic process"/>
    <property type="evidence" value="ECO:0007669"/>
    <property type="project" value="TreeGrafter"/>
</dbReference>
<keyword evidence="5" id="KW-0560">Oxidoreductase</keyword>
<dbReference type="GO" id="GO:0020037">
    <property type="term" value="F:heme binding"/>
    <property type="evidence" value="ECO:0007669"/>
    <property type="project" value="InterPro"/>
</dbReference>
<proteinExistence type="predicted"/>
<keyword evidence="6" id="KW-0408">Iron</keyword>
<reference evidence="9" key="2">
    <citation type="submission" date="2016-10" db="EMBL/GenBank/DDBJ databases">
        <authorList>
            <person name="Cai Z."/>
        </authorList>
    </citation>
    <scope>NUCLEOTIDE SEQUENCE [LARGE SCALE GENOMIC DNA]</scope>
    <source>
        <strain evidence="9">DSM 25227</strain>
    </source>
</reference>
<evidence type="ECO:0000256" key="3">
    <source>
        <dbReference type="ARBA" id="ARBA00022617"/>
    </source>
</evidence>
<gene>
    <name evidence="8" type="ORF">BCF38_10680</name>
    <name evidence="9" type="ORF">SAMN05421539_10680</name>
</gene>
<dbReference type="EMBL" id="UETC01000006">
    <property type="protein sequence ID" value="SSA47545.1"/>
    <property type="molecule type" value="Genomic_DNA"/>
</dbReference>
<dbReference type="GO" id="GO:0005829">
    <property type="term" value="C:cytosol"/>
    <property type="evidence" value="ECO:0007669"/>
    <property type="project" value="TreeGrafter"/>
</dbReference>
<evidence type="ECO:0000256" key="1">
    <source>
        <dbReference type="ARBA" id="ARBA00001970"/>
    </source>
</evidence>
<comment type="cofactor">
    <cofactor evidence="1">
        <name>heme b</name>
        <dbReference type="ChEBI" id="CHEBI:60344"/>
    </cofactor>
</comment>
<dbReference type="Proteomes" id="UP000251571">
    <property type="component" value="Unassembled WGS sequence"/>
</dbReference>
<protein>
    <submittedName>
        <fullName evidence="9">Catalase-peroxidase</fullName>
    </submittedName>
</protein>
<dbReference type="GO" id="GO:0070301">
    <property type="term" value="P:cellular response to hydrogen peroxide"/>
    <property type="evidence" value="ECO:0007669"/>
    <property type="project" value="TreeGrafter"/>
</dbReference>
<evidence type="ECO:0000313" key="8">
    <source>
        <dbReference type="EMBL" id="PWJ17470.1"/>
    </source>
</evidence>
<dbReference type="PANTHER" id="PTHR30555:SF0">
    <property type="entry name" value="CATALASE-PEROXIDASE"/>
    <property type="match status" value="1"/>
</dbReference>
<accession>A0A2Y9AU83</accession>
<evidence type="ECO:0000256" key="7">
    <source>
        <dbReference type="SAM" id="MobiDB-lite"/>
    </source>
</evidence>
<keyword evidence="2 9" id="KW-0575">Peroxidase</keyword>
<keyword evidence="4" id="KW-0479">Metal-binding</keyword>
<evidence type="ECO:0000313" key="10">
    <source>
        <dbReference type="Proteomes" id="UP000245839"/>
    </source>
</evidence>
<dbReference type="GO" id="GO:0004096">
    <property type="term" value="F:catalase activity"/>
    <property type="evidence" value="ECO:0007669"/>
    <property type="project" value="InterPro"/>
</dbReference>
<evidence type="ECO:0000313" key="11">
    <source>
        <dbReference type="Proteomes" id="UP000251571"/>
    </source>
</evidence>
<feature type="region of interest" description="Disordered" evidence="7">
    <location>
        <begin position="1"/>
        <end position="28"/>
    </location>
</feature>
<dbReference type="Proteomes" id="UP000245839">
    <property type="component" value="Unassembled WGS sequence"/>
</dbReference>
<dbReference type="AlphaFoldDB" id="A0A2Y9AU83"/>
<reference evidence="11" key="1">
    <citation type="submission" date="2016-10" db="EMBL/GenBank/DDBJ databases">
        <authorList>
            <person name="Varghese N."/>
            <person name="Submissions S."/>
        </authorList>
    </citation>
    <scope>NUCLEOTIDE SEQUENCE [LARGE SCALE GENOMIC DNA]</scope>
    <source>
        <strain evidence="11">DSM 25227</strain>
    </source>
</reference>
<dbReference type="InterPro" id="IPR000763">
    <property type="entry name" value="Catalase_peroxidase"/>
</dbReference>
<dbReference type="Gene3D" id="1.10.420.10">
    <property type="entry name" value="Peroxidase, domain 2"/>
    <property type="match status" value="1"/>
</dbReference>
<dbReference type="GO" id="GO:0046872">
    <property type="term" value="F:metal ion binding"/>
    <property type="evidence" value="ECO:0007669"/>
    <property type="project" value="UniProtKB-KW"/>
</dbReference>
<keyword evidence="10" id="KW-1185">Reference proteome</keyword>
<dbReference type="SUPFAM" id="SSF48113">
    <property type="entry name" value="Heme-dependent peroxidases"/>
    <property type="match status" value="1"/>
</dbReference>
<evidence type="ECO:0000256" key="4">
    <source>
        <dbReference type="ARBA" id="ARBA00022723"/>
    </source>
</evidence>
<evidence type="ECO:0000256" key="5">
    <source>
        <dbReference type="ARBA" id="ARBA00023002"/>
    </source>
</evidence>